<comment type="caution">
    <text evidence="2">The sequence shown here is derived from an EMBL/GenBank/DDBJ whole genome shotgun (WGS) entry which is preliminary data.</text>
</comment>
<evidence type="ECO:0000256" key="1">
    <source>
        <dbReference type="SAM" id="MobiDB-lite"/>
    </source>
</evidence>
<sequence>MFLQKRSPHTGLSTTAAIFAATAPTSYPAPPTQLCFRAVPPALEPSPAAPSRTGLLVPSSAATSSPTT</sequence>
<dbReference type="Proteomes" id="UP001321473">
    <property type="component" value="Unassembled WGS sequence"/>
</dbReference>
<evidence type="ECO:0000313" key="2">
    <source>
        <dbReference type="EMBL" id="KAK8761358.1"/>
    </source>
</evidence>
<dbReference type="EMBL" id="JARKHS020031255">
    <property type="protein sequence ID" value="KAK8761358.1"/>
    <property type="molecule type" value="Genomic_DNA"/>
</dbReference>
<feature type="region of interest" description="Disordered" evidence="1">
    <location>
        <begin position="42"/>
        <end position="68"/>
    </location>
</feature>
<dbReference type="AlphaFoldDB" id="A0AAQ4DFW8"/>
<feature type="non-terminal residue" evidence="2">
    <location>
        <position position="68"/>
    </location>
</feature>
<evidence type="ECO:0000313" key="3">
    <source>
        <dbReference type="Proteomes" id="UP001321473"/>
    </source>
</evidence>
<gene>
    <name evidence="2" type="ORF">V5799_027375</name>
</gene>
<protein>
    <submittedName>
        <fullName evidence="2">Uncharacterized protein</fullName>
    </submittedName>
</protein>
<keyword evidence="3" id="KW-1185">Reference proteome</keyword>
<reference evidence="2 3" key="1">
    <citation type="journal article" date="2023" name="Arcadia Sci">
        <title>De novo assembly of a long-read Amblyomma americanum tick genome.</title>
        <authorList>
            <person name="Chou S."/>
            <person name="Poskanzer K.E."/>
            <person name="Rollins M."/>
            <person name="Thuy-Boun P.S."/>
        </authorList>
    </citation>
    <scope>NUCLEOTIDE SEQUENCE [LARGE SCALE GENOMIC DNA]</scope>
    <source>
        <strain evidence="2">F_SG_1</strain>
        <tissue evidence="2">Salivary glands</tissue>
    </source>
</reference>
<organism evidence="2 3">
    <name type="scientific">Amblyomma americanum</name>
    <name type="common">Lone star tick</name>
    <dbReference type="NCBI Taxonomy" id="6943"/>
    <lineage>
        <taxon>Eukaryota</taxon>
        <taxon>Metazoa</taxon>
        <taxon>Ecdysozoa</taxon>
        <taxon>Arthropoda</taxon>
        <taxon>Chelicerata</taxon>
        <taxon>Arachnida</taxon>
        <taxon>Acari</taxon>
        <taxon>Parasitiformes</taxon>
        <taxon>Ixodida</taxon>
        <taxon>Ixodoidea</taxon>
        <taxon>Ixodidae</taxon>
        <taxon>Amblyomminae</taxon>
        <taxon>Amblyomma</taxon>
    </lineage>
</organism>
<name>A0AAQ4DFW8_AMBAM</name>
<proteinExistence type="predicted"/>
<accession>A0AAQ4DFW8</accession>
<feature type="compositionally biased region" description="Low complexity" evidence="1">
    <location>
        <begin position="58"/>
        <end position="68"/>
    </location>
</feature>